<accession>W9VDC4</accession>
<sequence>MQRESGTSETIVASMIERAHSAMMKEVKQEEQAKQNEPEPTPEERLERARRIRANIVEIADQVLFDAENEIAESASIEELDVQLTKAEMDRLRQAAGDVDPQQWASNAVRAQLAKISDQAIGQEQAA</sequence>
<evidence type="ECO:0000313" key="3">
    <source>
        <dbReference type="Proteomes" id="UP000019460"/>
    </source>
</evidence>
<dbReference type="AlphaFoldDB" id="W9VDC4"/>
<comment type="caution">
    <text evidence="2">The sequence shown here is derived from an EMBL/GenBank/DDBJ whole genome shotgun (WGS) entry which is preliminary data.</text>
</comment>
<keyword evidence="3" id="KW-1185">Reference proteome</keyword>
<evidence type="ECO:0000256" key="1">
    <source>
        <dbReference type="SAM" id="MobiDB-lite"/>
    </source>
</evidence>
<dbReference type="EMBL" id="AONC01000049">
    <property type="protein sequence ID" value="EXJ14042.1"/>
    <property type="molecule type" value="Genomic_DNA"/>
</dbReference>
<protein>
    <submittedName>
        <fullName evidence="2">Uncharacterized protein</fullName>
    </submittedName>
</protein>
<gene>
    <name evidence="2" type="ORF">D779_3004</name>
</gene>
<dbReference type="Proteomes" id="UP000019460">
    <property type="component" value="Unassembled WGS sequence"/>
</dbReference>
<feature type="region of interest" description="Disordered" evidence="1">
    <location>
        <begin position="22"/>
        <end position="47"/>
    </location>
</feature>
<dbReference type="PATRIC" id="fig|1249627.3.peg.3169"/>
<reference evidence="2 3" key="1">
    <citation type="submission" date="2012-11" db="EMBL/GenBank/DDBJ databases">
        <title>Genome assembly of Thiorhodococcus sp. AK35.</title>
        <authorList>
            <person name="Nupur N."/>
            <person name="Khatri I."/>
            <person name="Subramanian S."/>
            <person name="Pinnaka A."/>
        </authorList>
    </citation>
    <scope>NUCLEOTIDE SEQUENCE [LARGE SCALE GENOMIC DNA]</scope>
    <source>
        <strain evidence="2 3">AK35</strain>
    </source>
</reference>
<proteinExistence type="predicted"/>
<organism evidence="2 3">
    <name type="scientific">Imhoffiella purpurea</name>
    <dbReference type="NCBI Taxonomy" id="1249627"/>
    <lineage>
        <taxon>Bacteria</taxon>
        <taxon>Pseudomonadati</taxon>
        <taxon>Pseudomonadota</taxon>
        <taxon>Gammaproteobacteria</taxon>
        <taxon>Chromatiales</taxon>
        <taxon>Chromatiaceae</taxon>
        <taxon>Imhoffiella</taxon>
    </lineage>
</organism>
<name>W9VDC4_9GAMM</name>
<evidence type="ECO:0000313" key="2">
    <source>
        <dbReference type="EMBL" id="EXJ14042.1"/>
    </source>
</evidence>